<accession>A0ABX8FIC5</accession>
<evidence type="ECO:0000313" key="3">
    <source>
        <dbReference type="EMBL" id="QVY63731.1"/>
    </source>
</evidence>
<evidence type="ECO:0000313" key="4">
    <source>
        <dbReference type="Proteomes" id="UP000679247"/>
    </source>
</evidence>
<dbReference type="Pfam" id="PF00106">
    <property type="entry name" value="adh_short"/>
    <property type="match status" value="1"/>
</dbReference>
<gene>
    <name evidence="3" type="ORF">J1899_10765</name>
</gene>
<dbReference type="EMBL" id="CP071709">
    <property type="protein sequence ID" value="QVY63731.1"/>
    <property type="molecule type" value="Genomic_DNA"/>
</dbReference>
<dbReference type="InterPro" id="IPR002347">
    <property type="entry name" value="SDR_fam"/>
</dbReference>
<dbReference type="PRINTS" id="PR00080">
    <property type="entry name" value="SDRFAMILY"/>
</dbReference>
<name>A0ABX8FIC5_9BACI</name>
<comment type="similarity">
    <text evidence="2">Belongs to the short-chain dehydrogenases/reductases (SDR) family.</text>
</comment>
<dbReference type="RefSeq" id="WP_214478811.1">
    <property type="nucleotide sequence ID" value="NZ_CP071709.1"/>
</dbReference>
<dbReference type="Gene3D" id="3.40.50.720">
    <property type="entry name" value="NAD(P)-binding Rossmann-like Domain"/>
    <property type="match status" value="1"/>
</dbReference>
<evidence type="ECO:0000256" key="2">
    <source>
        <dbReference type="RuleBase" id="RU000363"/>
    </source>
</evidence>
<keyword evidence="4" id="KW-1185">Reference proteome</keyword>
<reference evidence="3 4" key="1">
    <citation type="submission" date="2021-03" db="EMBL/GenBank/DDBJ databases">
        <title>The first data on the complete genome of the tetrodotoxin-producing bacterium.</title>
        <authorList>
            <person name="Melnikova D.I."/>
            <person name="Nijland R."/>
            <person name="Magarlamov T.Y."/>
        </authorList>
    </citation>
    <scope>NUCLEOTIDE SEQUENCE [LARGE SCALE GENOMIC DNA]</scope>
    <source>
        <strain evidence="3 4">1839</strain>
    </source>
</reference>
<organism evidence="3 4">
    <name type="scientific">Cytobacillus gottheilii</name>
    <dbReference type="NCBI Taxonomy" id="859144"/>
    <lineage>
        <taxon>Bacteria</taxon>
        <taxon>Bacillati</taxon>
        <taxon>Bacillota</taxon>
        <taxon>Bacilli</taxon>
        <taxon>Bacillales</taxon>
        <taxon>Bacillaceae</taxon>
        <taxon>Cytobacillus</taxon>
    </lineage>
</organism>
<evidence type="ECO:0000256" key="1">
    <source>
        <dbReference type="ARBA" id="ARBA00023002"/>
    </source>
</evidence>
<dbReference type="PANTHER" id="PTHR43157:SF31">
    <property type="entry name" value="PHOSPHATIDYLINOSITOL-GLYCAN BIOSYNTHESIS CLASS F PROTEIN"/>
    <property type="match status" value="1"/>
</dbReference>
<dbReference type="InterPro" id="IPR036291">
    <property type="entry name" value="NAD(P)-bd_dom_sf"/>
</dbReference>
<proteinExistence type="inferred from homology"/>
<dbReference type="PANTHER" id="PTHR43157">
    <property type="entry name" value="PHOSPHATIDYLINOSITOL-GLYCAN BIOSYNTHESIS CLASS F PROTEIN-RELATED"/>
    <property type="match status" value="1"/>
</dbReference>
<dbReference type="CDD" id="cd05327">
    <property type="entry name" value="retinol-DH_like_SDR_c_like"/>
    <property type="match status" value="1"/>
</dbReference>
<sequence>MLKKIAIVTGANSGMGLATTIALAKQNIHVIMVCRNPEKGEQALHEAQKASGSEDIELMLCDLSSLSNIRQFCDEFKSKYPKLDILINNAGVVSLKRQETEDGFEAMLGVNHLGHFLLTNLLLDHLKAAAKGRIVVVSSGAHKWGKMDFEDPYFKKGYNVVVGYGRSKLANVLFTRGLAQRLEGTNVTVNSLHPGAVATNLGVDRTTGFGKNIIKLLVPFFRTAEEGAKTAIFLATSPTVEKTNGHYFYNEKEASIAKTAKDDELVERFWRWSEGEVGLSRTNR</sequence>
<keyword evidence="1" id="KW-0560">Oxidoreductase</keyword>
<dbReference type="PRINTS" id="PR00081">
    <property type="entry name" value="GDHRDH"/>
</dbReference>
<dbReference type="SUPFAM" id="SSF51735">
    <property type="entry name" value="NAD(P)-binding Rossmann-fold domains"/>
    <property type="match status" value="1"/>
</dbReference>
<dbReference type="Proteomes" id="UP000679247">
    <property type="component" value="Chromosome"/>
</dbReference>
<protein>
    <submittedName>
        <fullName evidence="3">SDR family oxidoreductase</fullName>
    </submittedName>
</protein>